<dbReference type="RefSeq" id="WP_157695613.1">
    <property type="nucleotide sequence ID" value="NZ_LT629710.1"/>
</dbReference>
<protein>
    <recommendedName>
        <fullName evidence="5">DUF3558 domain-containing protein</fullName>
    </recommendedName>
</protein>
<evidence type="ECO:0000313" key="3">
    <source>
        <dbReference type="EMBL" id="SDP47245.1"/>
    </source>
</evidence>
<feature type="compositionally biased region" description="Pro residues" evidence="1">
    <location>
        <begin position="73"/>
        <end position="89"/>
    </location>
</feature>
<proteinExistence type="predicted"/>
<evidence type="ECO:0008006" key="5">
    <source>
        <dbReference type="Google" id="ProtNLM"/>
    </source>
</evidence>
<evidence type="ECO:0000313" key="4">
    <source>
        <dbReference type="Proteomes" id="UP000198741"/>
    </source>
</evidence>
<keyword evidence="2" id="KW-0732">Signal</keyword>
<accession>A0A1H0T0A4</accession>
<dbReference type="EMBL" id="LT629710">
    <property type="protein sequence ID" value="SDP47245.1"/>
    <property type="molecule type" value="Genomic_DNA"/>
</dbReference>
<evidence type="ECO:0000256" key="2">
    <source>
        <dbReference type="SAM" id="SignalP"/>
    </source>
</evidence>
<sequence>MNRHLFTTAVVATCTLFLVGCGSATASSTERAAPATVHQSPSVSGQESPAPTSGAVMTPGMIMPDGSTMGPMTVPPASPIPPSSLPPSSAPRATTTSHAATQAAAGPPAAAQMVCSAEIHATITKVLALTATPTSSSSWENQLYTCTYRLPMGKFVISVKQSASATAAADYARQLRGDNIDATKLNGLTATAFETPAGKVFLVKDDFTLTVDATTLPKVFGRQQQKRVDFAYEIASDILGCWTDD</sequence>
<dbReference type="PROSITE" id="PS51257">
    <property type="entry name" value="PROKAR_LIPOPROTEIN"/>
    <property type="match status" value="1"/>
</dbReference>
<name>A0A1H0T0A4_9ACTN</name>
<feature type="compositionally biased region" description="Polar residues" evidence="1">
    <location>
        <begin position="37"/>
        <end position="51"/>
    </location>
</feature>
<organism evidence="3 4">
    <name type="scientific">Nakamurella panacisegetis</name>
    <dbReference type="NCBI Taxonomy" id="1090615"/>
    <lineage>
        <taxon>Bacteria</taxon>
        <taxon>Bacillati</taxon>
        <taxon>Actinomycetota</taxon>
        <taxon>Actinomycetes</taxon>
        <taxon>Nakamurellales</taxon>
        <taxon>Nakamurellaceae</taxon>
        <taxon>Nakamurella</taxon>
    </lineage>
</organism>
<feature type="chain" id="PRO_5009251638" description="DUF3558 domain-containing protein" evidence="2">
    <location>
        <begin position="27"/>
        <end position="245"/>
    </location>
</feature>
<reference evidence="3 4" key="1">
    <citation type="submission" date="2016-10" db="EMBL/GenBank/DDBJ databases">
        <authorList>
            <person name="de Groot N.N."/>
        </authorList>
    </citation>
    <scope>NUCLEOTIDE SEQUENCE [LARGE SCALE GENOMIC DNA]</scope>
    <source>
        <strain evidence="4">P4-7,KCTC 19426,CECT 7604</strain>
    </source>
</reference>
<dbReference type="AlphaFoldDB" id="A0A1H0T0A4"/>
<feature type="signal peptide" evidence="2">
    <location>
        <begin position="1"/>
        <end position="26"/>
    </location>
</feature>
<evidence type="ECO:0000256" key="1">
    <source>
        <dbReference type="SAM" id="MobiDB-lite"/>
    </source>
</evidence>
<dbReference type="Proteomes" id="UP000198741">
    <property type="component" value="Chromosome I"/>
</dbReference>
<dbReference type="STRING" id="1090615.SAMN04515671_4381"/>
<feature type="region of interest" description="Disordered" evidence="1">
    <location>
        <begin position="29"/>
        <end position="105"/>
    </location>
</feature>
<keyword evidence="4" id="KW-1185">Reference proteome</keyword>
<dbReference type="OrthoDB" id="3699565at2"/>
<gene>
    <name evidence="3" type="ORF">SAMN04515671_4381</name>
</gene>
<feature type="compositionally biased region" description="Low complexity" evidence="1">
    <location>
        <begin position="90"/>
        <end position="105"/>
    </location>
</feature>